<comment type="caution">
    <text evidence="8">The sequence shown here is derived from an EMBL/GenBank/DDBJ whole genome shotgun (WGS) entry which is preliminary data.</text>
</comment>
<keyword evidence="9" id="KW-1185">Reference proteome</keyword>
<evidence type="ECO:0000256" key="5">
    <source>
        <dbReference type="ARBA" id="ARBA00023237"/>
    </source>
</evidence>
<organism evidence="8 9">
    <name type="scientific">Sphingobacterium yanglingense</name>
    <dbReference type="NCBI Taxonomy" id="1437280"/>
    <lineage>
        <taxon>Bacteria</taxon>
        <taxon>Pseudomonadati</taxon>
        <taxon>Bacteroidota</taxon>
        <taxon>Sphingobacteriia</taxon>
        <taxon>Sphingobacteriales</taxon>
        <taxon>Sphingobacteriaceae</taxon>
        <taxon>Sphingobacterium</taxon>
    </lineage>
</organism>
<dbReference type="SUPFAM" id="SSF48452">
    <property type="entry name" value="TPR-like"/>
    <property type="match status" value="1"/>
</dbReference>
<name>A0A4R6WI90_9SPHI</name>
<keyword evidence="5" id="KW-0998">Cell outer membrane</keyword>
<gene>
    <name evidence="8" type="ORF">CLV99_2095</name>
</gene>
<feature type="domain" description="RagB/SusD" evidence="6">
    <location>
        <begin position="345"/>
        <end position="468"/>
    </location>
</feature>
<dbReference type="Proteomes" id="UP000295292">
    <property type="component" value="Unassembled WGS sequence"/>
</dbReference>
<dbReference type="InterPro" id="IPR011990">
    <property type="entry name" value="TPR-like_helical_dom_sf"/>
</dbReference>
<evidence type="ECO:0000256" key="3">
    <source>
        <dbReference type="ARBA" id="ARBA00022729"/>
    </source>
</evidence>
<dbReference type="Pfam" id="PF07980">
    <property type="entry name" value="SusD_RagB"/>
    <property type="match status" value="1"/>
</dbReference>
<evidence type="ECO:0000259" key="7">
    <source>
        <dbReference type="Pfam" id="PF14322"/>
    </source>
</evidence>
<evidence type="ECO:0000313" key="8">
    <source>
        <dbReference type="EMBL" id="TDQ78117.1"/>
    </source>
</evidence>
<evidence type="ECO:0000313" key="9">
    <source>
        <dbReference type="Proteomes" id="UP000295292"/>
    </source>
</evidence>
<dbReference type="OrthoDB" id="697229at2"/>
<evidence type="ECO:0000259" key="6">
    <source>
        <dbReference type="Pfam" id="PF07980"/>
    </source>
</evidence>
<dbReference type="RefSeq" id="WP_133584369.1">
    <property type="nucleotide sequence ID" value="NZ_SNYV01000013.1"/>
</dbReference>
<proteinExistence type="inferred from homology"/>
<protein>
    <submittedName>
        <fullName evidence="8">SusD-like starch-binding protein associating with outer membrane</fullName>
    </submittedName>
</protein>
<dbReference type="EMBL" id="SNYV01000013">
    <property type="protein sequence ID" value="TDQ78117.1"/>
    <property type="molecule type" value="Genomic_DNA"/>
</dbReference>
<accession>A0A4R6WI90</accession>
<feature type="domain" description="SusD-like N-terminal" evidence="7">
    <location>
        <begin position="87"/>
        <end position="222"/>
    </location>
</feature>
<evidence type="ECO:0000256" key="1">
    <source>
        <dbReference type="ARBA" id="ARBA00004442"/>
    </source>
</evidence>
<keyword evidence="4" id="KW-0472">Membrane</keyword>
<comment type="similarity">
    <text evidence="2">Belongs to the SusD family.</text>
</comment>
<dbReference type="AlphaFoldDB" id="A0A4R6WI90"/>
<evidence type="ECO:0000256" key="4">
    <source>
        <dbReference type="ARBA" id="ARBA00023136"/>
    </source>
</evidence>
<dbReference type="InterPro" id="IPR012944">
    <property type="entry name" value="SusD_RagB_dom"/>
</dbReference>
<dbReference type="PROSITE" id="PS51257">
    <property type="entry name" value="PROKAR_LIPOPROTEIN"/>
    <property type="match status" value="1"/>
</dbReference>
<keyword evidence="3" id="KW-0732">Signal</keyword>
<evidence type="ECO:0000256" key="2">
    <source>
        <dbReference type="ARBA" id="ARBA00006275"/>
    </source>
</evidence>
<dbReference type="Gene3D" id="1.25.40.390">
    <property type="match status" value="1"/>
</dbReference>
<dbReference type="Pfam" id="PF14322">
    <property type="entry name" value="SusD-like_3"/>
    <property type="match status" value="1"/>
</dbReference>
<reference evidence="8 9" key="1">
    <citation type="submission" date="2019-03" db="EMBL/GenBank/DDBJ databases">
        <title>Genomic Encyclopedia of Archaeal and Bacterial Type Strains, Phase II (KMG-II): from individual species to whole genera.</title>
        <authorList>
            <person name="Goeker M."/>
        </authorList>
    </citation>
    <scope>NUCLEOTIDE SEQUENCE [LARGE SCALE GENOMIC DNA]</scope>
    <source>
        <strain evidence="8 9">DSM 28353</strain>
    </source>
</reference>
<dbReference type="InterPro" id="IPR033985">
    <property type="entry name" value="SusD-like_N"/>
</dbReference>
<dbReference type="GO" id="GO:0009279">
    <property type="term" value="C:cell outer membrane"/>
    <property type="evidence" value="ECO:0007669"/>
    <property type="project" value="UniProtKB-SubCell"/>
</dbReference>
<sequence>MTLLNKIGLLLLLITLLTSCGKDFLEVAPKGSLIASKTFEYENMLYTSQSIGFDIPLLVLGDDVTTLSTYFNATNLRFQRLFRWEADIYEQEQSASELQDPIKNIYLYNKIINEVMNSEEGSTEYKRSIQAEAIASRAYFNMMLVNYYGKPYHPETAATDLGIPLITIADVTQNNFTRATVKEVYESMISDLKSSIPDMPINVPHRLRMCRAAAEFTLAKIYWYMADYKSALEWIKTAKGHLPTSFEVGLYDFNQTYTNPNWSVGSGFNNIQDVMVRISISQWILNGNEILLAPWVSELYKPNDMRLKSFTNVPYQGTGTFPVTGMMRRKGPTGAQVAHGVTMPDVTLMQAECEARLDRTEEARTTLLNFRKMRMPEADATVSAVSKNDLIKFVIEERVREFALYGHRWLDMRRLSNDPLFENTTYTHITYDGQNGAALESYTLDPLRLTLRLPRGVIDANPGMPNNP</sequence>
<comment type="subcellular location">
    <subcellularLocation>
        <location evidence="1">Cell outer membrane</location>
    </subcellularLocation>
</comment>